<name>A0A917UNG9_9ACTN</name>
<dbReference type="EMBL" id="BMQA01000122">
    <property type="protein sequence ID" value="GGJ70568.1"/>
    <property type="molecule type" value="Genomic_DNA"/>
</dbReference>
<organism evidence="2 3">
    <name type="scientific">Streptomyces brasiliensis</name>
    <dbReference type="NCBI Taxonomy" id="1954"/>
    <lineage>
        <taxon>Bacteria</taxon>
        <taxon>Bacillati</taxon>
        <taxon>Actinomycetota</taxon>
        <taxon>Actinomycetes</taxon>
        <taxon>Kitasatosporales</taxon>
        <taxon>Streptomycetaceae</taxon>
        <taxon>Streptomyces</taxon>
    </lineage>
</organism>
<reference evidence="2" key="1">
    <citation type="journal article" date="2014" name="Int. J. Syst. Evol. Microbiol.">
        <title>Complete genome sequence of Corynebacterium casei LMG S-19264T (=DSM 44701T), isolated from a smear-ripened cheese.</title>
        <authorList>
            <consortium name="US DOE Joint Genome Institute (JGI-PGF)"/>
            <person name="Walter F."/>
            <person name="Albersmeier A."/>
            <person name="Kalinowski J."/>
            <person name="Ruckert C."/>
        </authorList>
    </citation>
    <scope>NUCLEOTIDE SEQUENCE</scope>
    <source>
        <strain evidence="2">JCM 3086</strain>
    </source>
</reference>
<keyword evidence="3" id="KW-1185">Reference proteome</keyword>
<comment type="caution">
    <text evidence="2">The sequence shown here is derived from an EMBL/GenBank/DDBJ whole genome shotgun (WGS) entry which is preliminary data.</text>
</comment>
<keyword evidence="1" id="KW-0472">Membrane</keyword>
<evidence type="ECO:0000256" key="1">
    <source>
        <dbReference type="SAM" id="Phobius"/>
    </source>
</evidence>
<feature type="transmembrane region" description="Helical" evidence="1">
    <location>
        <begin position="7"/>
        <end position="27"/>
    </location>
</feature>
<sequence>MSTLTRLVILLLVLVGGILFGGLAYLAYRHPTWGQPLIVGLTGVGVLAAVVATVAR</sequence>
<dbReference type="RefSeq" id="WP_189317614.1">
    <property type="nucleotide sequence ID" value="NZ_BMQA01000122.1"/>
</dbReference>
<keyword evidence="1" id="KW-0812">Transmembrane</keyword>
<evidence type="ECO:0000313" key="2">
    <source>
        <dbReference type="EMBL" id="GGJ70568.1"/>
    </source>
</evidence>
<feature type="transmembrane region" description="Helical" evidence="1">
    <location>
        <begin position="33"/>
        <end position="55"/>
    </location>
</feature>
<reference evidence="2" key="2">
    <citation type="submission" date="2020-09" db="EMBL/GenBank/DDBJ databases">
        <authorList>
            <person name="Sun Q."/>
            <person name="Ohkuma M."/>
        </authorList>
    </citation>
    <scope>NUCLEOTIDE SEQUENCE</scope>
    <source>
        <strain evidence="2">JCM 3086</strain>
    </source>
</reference>
<protein>
    <submittedName>
        <fullName evidence="2">Uncharacterized protein</fullName>
    </submittedName>
</protein>
<dbReference type="Proteomes" id="UP000657574">
    <property type="component" value="Unassembled WGS sequence"/>
</dbReference>
<proteinExistence type="predicted"/>
<keyword evidence="1" id="KW-1133">Transmembrane helix</keyword>
<evidence type="ECO:0000313" key="3">
    <source>
        <dbReference type="Proteomes" id="UP000657574"/>
    </source>
</evidence>
<gene>
    <name evidence="2" type="ORF">GCM10010121_096500</name>
</gene>
<accession>A0A917UNG9</accession>
<dbReference type="AlphaFoldDB" id="A0A917UNG9"/>